<dbReference type="AlphaFoldDB" id="A0A0B0EQQ5"/>
<evidence type="ECO:0000313" key="3">
    <source>
        <dbReference type="Proteomes" id="UP000030652"/>
    </source>
</evidence>
<name>A0A0B0EQQ5_9BACT</name>
<reference evidence="2 3" key="1">
    <citation type="submission" date="2014-10" db="EMBL/GenBank/DDBJ databases">
        <title>Draft genome of anammox bacterium scalindua brodae, obtained using differential coverage binning of sequence data from two enrichment reactors.</title>
        <authorList>
            <person name="Speth D.R."/>
            <person name="Russ L."/>
            <person name="Kartal B."/>
            <person name="Op den Camp H.J."/>
            <person name="Dutilh B.E."/>
            <person name="Jetten M.S."/>
        </authorList>
    </citation>
    <scope>NUCLEOTIDE SEQUENCE [LARGE SCALE GENOMIC DNA]</scope>
    <source>
        <strain evidence="2">RU1</strain>
    </source>
</reference>
<protein>
    <submittedName>
        <fullName evidence="2">Uncharacterized protein</fullName>
    </submittedName>
</protein>
<keyword evidence="1" id="KW-0472">Membrane</keyword>
<dbReference type="EMBL" id="JRYO01000056">
    <property type="protein sequence ID" value="KHE93473.1"/>
    <property type="molecule type" value="Genomic_DNA"/>
</dbReference>
<gene>
    <name evidence="2" type="ORF">SCABRO_00768</name>
</gene>
<dbReference type="eggNOG" id="ENOG5033HPN">
    <property type="taxonomic scope" value="Bacteria"/>
</dbReference>
<evidence type="ECO:0000256" key="1">
    <source>
        <dbReference type="SAM" id="Phobius"/>
    </source>
</evidence>
<feature type="transmembrane region" description="Helical" evidence="1">
    <location>
        <begin position="53"/>
        <end position="73"/>
    </location>
</feature>
<keyword evidence="1" id="KW-0812">Transmembrane</keyword>
<sequence length="93" mass="10440">MPVPVEGTKAEETVASEEEEKWVGIDVSIVGKYAEKYGHPPRDPYINTDQGDLLLFVFTFFGLVGGIVIGYNFRKLFIEGKDNKSPGIKEFRN</sequence>
<proteinExistence type="predicted"/>
<dbReference type="Proteomes" id="UP000030652">
    <property type="component" value="Unassembled WGS sequence"/>
</dbReference>
<organism evidence="2 3">
    <name type="scientific">Candidatus Scalindua brodae</name>
    <dbReference type="NCBI Taxonomy" id="237368"/>
    <lineage>
        <taxon>Bacteria</taxon>
        <taxon>Pseudomonadati</taxon>
        <taxon>Planctomycetota</taxon>
        <taxon>Candidatus Brocadiia</taxon>
        <taxon>Candidatus Brocadiales</taxon>
        <taxon>Candidatus Scalinduaceae</taxon>
        <taxon>Candidatus Scalindua</taxon>
    </lineage>
</organism>
<accession>A0A0B0EQQ5</accession>
<dbReference type="PATRIC" id="fig|237368.3.peg.832"/>
<evidence type="ECO:0000313" key="2">
    <source>
        <dbReference type="EMBL" id="KHE93473.1"/>
    </source>
</evidence>
<comment type="caution">
    <text evidence="2">The sequence shown here is derived from an EMBL/GenBank/DDBJ whole genome shotgun (WGS) entry which is preliminary data.</text>
</comment>
<keyword evidence="1" id="KW-1133">Transmembrane helix</keyword>